<feature type="transmembrane region" description="Helical" evidence="1">
    <location>
        <begin position="14"/>
        <end position="38"/>
    </location>
</feature>
<keyword evidence="3" id="KW-1185">Reference proteome</keyword>
<protein>
    <submittedName>
        <fullName evidence="2">TIGR01906 family membrane protein</fullName>
    </submittedName>
</protein>
<dbReference type="InterPro" id="IPR010178">
    <property type="entry name" value="Lit"/>
</dbReference>
<dbReference type="NCBIfam" id="TIGR01906">
    <property type="entry name" value="integ_TIGR01906"/>
    <property type="match status" value="1"/>
</dbReference>
<comment type="caution">
    <text evidence="2">The sequence shown here is derived from an EMBL/GenBank/DDBJ whole genome shotgun (WGS) entry which is preliminary data.</text>
</comment>
<feature type="transmembrane region" description="Helical" evidence="1">
    <location>
        <begin position="133"/>
        <end position="157"/>
    </location>
</feature>
<name>A0A926RTG8_9BACL</name>
<accession>A0A926RTG8</accession>
<sequence>MTTQQKRFLYSGNILKHIIVAVCLAIFLILLSVTVVTYSKWFYAIQIDHLDIKTVTNMNKEEIEHHYNTVIDYLYPLHEKELVLPTLPMSTEGKIHFEDVRNIFMKILLALLIFGILSLFGSIWLVRKKQPLFLLYTAIWVIFIPILLGAFIILYGFENSFNLFHELSFSNDYWVFDPQTDPIIYLLPIQFFMYAFMAILGLISIGSIVCFQLYFYMIKKG</sequence>
<keyword evidence="1" id="KW-1133">Transmembrane helix</keyword>
<evidence type="ECO:0000313" key="3">
    <source>
        <dbReference type="Proteomes" id="UP000661691"/>
    </source>
</evidence>
<keyword evidence="1" id="KW-0812">Transmembrane</keyword>
<dbReference type="AlphaFoldDB" id="A0A926RTG8"/>
<proteinExistence type="predicted"/>
<dbReference type="EMBL" id="JACXAH010000005">
    <property type="protein sequence ID" value="MBD1371683.1"/>
    <property type="molecule type" value="Genomic_DNA"/>
</dbReference>
<dbReference type="Proteomes" id="UP000661691">
    <property type="component" value="Unassembled WGS sequence"/>
</dbReference>
<dbReference type="Pfam" id="PF07314">
    <property type="entry name" value="Lit"/>
    <property type="match status" value="1"/>
</dbReference>
<dbReference type="RefSeq" id="WP_191138330.1">
    <property type="nucleotide sequence ID" value="NZ_JACXAG020000001.1"/>
</dbReference>
<keyword evidence="1" id="KW-0472">Membrane</keyword>
<organism evidence="2 3">
    <name type="scientific">Polycladospora coralii</name>
    <dbReference type="NCBI Taxonomy" id="2771432"/>
    <lineage>
        <taxon>Bacteria</taxon>
        <taxon>Bacillati</taxon>
        <taxon>Bacillota</taxon>
        <taxon>Bacilli</taxon>
        <taxon>Bacillales</taxon>
        <taxon>Thermoactinomycetaceae</taxon>
        <taxon>Polycladospora</taxon>
    </lineage>
</organism>
<feature type="transmembrane region" description="Helical" evidence="1">
    <location>
        <begin position="103"/>
        <end position="126"/>
    </location>
</feature>
<evidence type="ECO:0000313" key="2">
    <source>
        <dbReference type="EMBL" id="MBD1371683.1"/>
    </source>
</evidence>
<feature type="transmembrane region" description="Helical" evidence="1">
    <location>
        <begin position="191"/>
        <end position="216"/>
    </location>
</feature>
<gene>
    <name evidence="2" type="ORF">IC620_04835</name>
</gene>
<reference evidence="2" key="1">
    <citation type="submission" date="2020-09" db="EMBL/GenBank/DDBJ databases">
        <title>A novel bacterium of genus Hazenella, isolated from South China Sea.</title>
        <authorList>
            <person name="Huang H."/>
            <person name="Mo K."/>
            <person name="Hu Y."/>
        </authorList>
    </citation>
    <scope>NUCLEOTIDE SEQUENCE</scope>
    <source>
        <strain evidence="2">IB182357</strain>
    </source>
</reference>
<evidence type="ECO:0000256" key="1">
    <source>
        <dbReference type="SAM" id="Phobius"/>
    </source>
</evidence>